<evidence type="ECO:0000313" key="2">
    <source>
        <dbReference type="WBParaSite" id="nRc.2.0.1.t17779-RA"/>
    </source>
</evidence>
<reference evidence="2" key="1">
    <citation type="submission" date="2022-11" db="UniProtKB">
        <authorList>
            <consortium name="WormBaseParasite"/>
        </authorList>
    </citation>
    <scope>IDENTIFICATION</scope>
</reference>
<dbReference type="WBParaSite" id="nRc.2.0.1.t17779-RA">
    <property type="protein sequence ID" value="nRc.2.0.1.t17779-RA"/>
    <property type="gene ID" value="nRc.2.0.1.g17779"/>
</dbReference>
<dbReference type="AlphaFoldDB" id="A0A915IUA6"/>
<organism evidence="1 2">
    <name type="scientific">Romanomermis culicivorax</name>
    <name type="common">Nematode worm</name>
    <dbReference type="NCBI Taxonomy" id="13658"/>
    <lineage>
        <taxon>Eukaryota</taxon>
        <taxon>Metazoa</taxon>
        <taxon>Ecdysozoa</taxon>
        <taxon>Nematoda</taxon>
        <taxon>Enoplea</taxon>
        <taxon>Dorylaimia</taxon>
        <taxon>Mermithida</taxon>
        <taxon>Mermithoidea</taxon>
        <taxon>Mermithidae</taxon>
        <taxon>Romanomermis</taxon>
    </lineage>
</organism>
<protein>
    <submittedName>
        <fullName evidence="2">Uncharacterized protein</fullName>
    </submittedName>
</protein>
<dbReference type="Proteomes" id="UP000887565">
    <property type="component" value="Unplaced"/>
</dbReference>
<sequence length="63" mass="7340">MFIRDHLNYKIGCNSENDNPKKENVNLWCVVIITTVFLKNFFHRNAGNATKVTDFANVRIQKV</sequence>
<name>A0A915IUA6_ROMCU</name>
<keyword evidence="1" id="KW-1185">Reference proteome</keyword>
<proteinExistence type="predicted"/>
<evidence type="ECO:0000313" key="1">
    <source>
        <dbReference type="Proteomes" id="UP000887565"/>
    </source>
</evidence>
<accession>A0A915IUA6</accession>